<dbReference type="PROSITE" id="PS50119">
    <property type="entry name" value="ZF_BBOX"/>
    <property type="match status" value="2"/>
</dbReference>
<evidence type="ECO:0000313" key="3">
    <source>
        <dbReference type="EMBL" id="KAK3104406.1"/>
    </source>
</evidence>
<protein>
    <recommendedName>
        <fullName evidence="2">B box-type domain-containing protein</fullName>
    </recommendedName>
</protein>
<reference evidence="3" key="1">
    <citation type="submission" date="2019-08" db="EMBL/GenBank/DDBJ databases">
        <title>The improved chromosome-level genome for the pearl oyster Pinctada fucata martensii using PacBio sequencing and Hi-C.</title>
        <authorList>
            <person name="Zheng Z."/>
        </authorList>
    </citation>
    <scope>NUCLEOTIDE SEQUENCE</scope>
    <source>
        <strain evidence="3">ZZ-2019</strain>
        <tissue evidence="3">Adductor muscle</tissue>
    </source>
</reference>
<dbReference type="SMART" id="SM00336">
    <property type="entry name" value="BBOX"/>
    <property type="match status" value="2"/>
</dbReference>
<feature type="domain" description="B box-type" evidence="2">
    <location>
        <begin position="29"/>
        <end position="71"/>
    </location>
</feature>
<keyword evidence="1" id="KW-0479">Metal-binding</keyword>
<keyword evidence="4" id="KW-1185">Reference proteome</keyword>
<dbReference type="Proteomes" id="UP001186944">
    <property type="component" value="Unassembled WGS sequence"/>
</dbReference>
<evidence type="ECO:0000313" key="4">
    <source>
        <dbReference type="Proteomes" id="UP001186944"/>
    </source>
</evidence>
<dbReference type="GO" id="GO:0008270">
    <property type="term" value="F:zinc ion binding"/>
    <property type="evidence" value="ECO:0007669"/>
    <property type="project" value="UniProtKB-KW"/>
</dbReference>
<gene>
    <name evidence="3" type="ORF">FSP39_001344</name>
</gene>
<dbReference type="PANTHER" id="PTHR25462">
    <property type="entry name" value="BONUS, ISOFORM C-RELATED"/>
    <property type="match status" value="1"/>
</dbReference>
<dbReference type="PANTHER" id="PTHR25462:SF296">
    <property type="entry name" value="MEIOTIC P26, ISOFORM F"/>
    <property type="match status" value="1"/>
</dbReference>
<sequence length="277" mass="32121">MYNITSNRYNKMAFASSRIGAQEAMIKPCDLCEDEENVNWFCKNCDQNLCDGCKKTHLRSNVSKSHAVLSISEGFEMGKKNISNMCRDNDDPCLFLCRTCDKNICPTCLSMEHKVHDFVEMRKLHCEMHKPLDRVIKSKEDEMKTMTKNYEDLTEHANESECYLKERYAFIDDRVKAIKLAADNEGQELKEYLQEQKEQGDKEVKMGQSKIHIHSQVYQKEIETVRRELRLQTGSSLKGFVKESVSKLESLLPMAIAVPNLNQRFTEGNFYQTKSEI</sequence>
<dbReference type="EMBL" id="VSWD01000004">
    <property type="protein sequence ID" value="KAK3104406.1"/>
    <property type="molecule type" value="Genomic_DNA"/>
</dbReference>
<keyword evidence="1" id="KW-0862">Zinc</keyword>
<dbReference type="InterPro" id="IPR047153">
    <property type="entry name" value="TRIM45/56/19-like"/>
</dbReference>
<name>A0AA89C7Q7_PINIB</name>
<dbReference type="AlphaFoldDB" id="A0AA89C7Q7"/>
<proteinExistence type="predicted"/>
<organism evidence="3 4">
    <name type="scientific">Pinctada imbricata</name>
    <name type="common">Atlantic pearl-oyster</name>
    <name type="synonym">Pinctada martensii</name>
    <dbReference type="NCBI Taxonomy" id="66713"/>
    <lineage>
        <taxon>Eukaryota</taxon>
        <taxon>Metazoa</taxon>
        <taxon>Spiralia</taxon>
        <taxon>Lophotrochozoa</taxon>
        <taxon>Mollusca</taxon>
        <taxon>Bivalvia</taxon>
        <taxon>Autobranchia</taxon>
        <taxon>Pteriomorphia</taxon>
        <taxon>Pterioida</taxon>
        <taxon>Pterioidea</taxon>
        <taxon>Pteriidae</taxon>
        <taxon>Pinctada</taxon>
    </lineage>
</organism>
<dbReference type="InterPro" id="IPR000315">
    <property type="entry name" value="Znf_B-box"/>
</dbReference>
<dbReference type="Gene3D" id="3.30.160.60">
    <property type="entry name" value="Classic Zinc Finger"/>
    <property type="match status" value="1"/>
</dbReference>
<comment type="caution">
    <text evidence="3">The sequence shown here is derived from an EMBL/GenBank/DDBJ whole genome shotgun (WGS) entry which is preliminary data.</text>
</comment>
<evidence type="ECO:0000259" key="2">
    <source>
        <dbReference type="PROSITE" id="PS50119"/>
    </source>
</evidence>
<evidence type="ECO:0000256" key="1">
    <source>
        <dbReference type="PROSITE-ProRule" id="PRU00024"/>
    </source>
</evidence>
<dbReference type="Pfam" id="PF00643">
    <property type="entry name" value="zf-B_box"/>
    <property type="match status" value="1"/>
</dbReference>
<accession>A0AA89C7Q7</accession>
<keyword evidence="1" id="KW-0863">Zinc-finger</keyword>
<feature type="domain" description="B box-type" evidence="2">
    <location>
        <begin position="81"/>
        <end position="121"/>
    </location>
</feature>